<comment type="caution">
    <text evidence="4">The sequence shown here is derived from an EMBL/GenBank/DDBJ whole genome shotgun (WGS) entry which is preliminary data.</text>
</comment>
<dbReference type="GO" id="GO:0004673">
    <property type="term" value="F:protein histidine kinase activity"/>
    <property type="evidence" value="ECO:0007669"/>
    <property type="project" value="UniProtKB-EC"/>
</dbReference>
<protein>
    <submittedName>
        <fullName evidence="4">Sensor histidine kinase</fullName>
        <ecNumber evidence="4">2.7.13.3</ecNumber>
    </submittedName>
</protein>
<dbReference type="EC" id="2.7.13.3" evidence="4"/>
<dbReference type="Pfam" id="PF06580">
    <property type="entry name" value="His_kinase"/>
    <property type="match status" value="1"/>
</dbReference>
<dbReference type="EMBL" id="JBIGIB010000004">
    <property type="protein sequence ID" value="MFG6468147.1"/>
    <property type="molecule type" value="Genomic_DNA"/>
</dbReference>
<keyword evidence="1" id="KW-0812">Transmembrane</keyword>
<reference evidence="4 5" key="1">
    <citation type="submission" date="2024-08" db="EMBL/GenBank/DDBJ databases">
        <authorList>
            <person name="Lu H."/>
        </authorList>
    </citation>
    <scope>NUCLEOTIDE SEQUENCE [LARGE SCALE GENOMIC DNA]</scope>
    <source>
        <strain evidence="4 5">BYS87W</strain>
    </source>
</reference>
<evidence type="ECO:0000256" key="1">
    <source>
        <dbReference type="SAM" id="Phobius"/>
    </source>
</evidence>
<sequence>MASLLDRLHWRQWFYPGPKRVFSPEEMSRAGQQPWPVAVDSYVAINLVALLPAMAYTRHGRAWLDQAGWWLVWCGLAAFALLGARLLWRQPTRQRLNQYCYGAMFVLGLVLGLMVKLKLVPVAWVLDKQAGLIAGMTGVLSAWWMVTIFRVQQIEGRLRELADQDAALRLSTRLAAAQIQPHFLFNTLASLQHWVDTGDARAAPLLREFTAYLRATLPMFEREMQSLSDELAMVQRYLAIMQARLGARLTFHIDAPADVDPLLPPGLVLTLVENAIEHGIEPQLRGGQVTVTARRDGEHAVITVGDDGPGLAPGWTDGVGLSNTRRRLRAALPLATLTLTDTAPGCRATLTV</sequence>
<dbReference type="RefSeq" id="WP_394386112.1">
    <property type="nucleotide sequence ID" value="NZ_JBIGIB010000004.1"/>
</dbReference>
<dbReference type="InterPro" id="IPR036890">
    <property type="entry name" value="HATPase_C_sf"/>
</dbReference>
<feature type="transmembrane region" description="Helical" evidence="1">
    <location>
        <begin position="37"/>
        <end position="55"/>
    </location>
</feature>
<keyword evidence="5" id="KW-1185">Reference proteome</keyword>
<dbReference type="SUPFAM" id="SSF55874">
    <property type="entry name" value="ATPase domain of HSP90 chaperone/DNA topoisomerase II/histidine kinase"/>
    <property type="match status" value="1"/>
</dbReference>
<keyword evidence="1" id="KW-1133">Transmembrane helix</keyword>
<keyword evidence="4" id="KW-0418">Kinase</keyword>
<evidence type="ECO:0000313" key="5">
    <source>
        <dbReference type="Proteomes" id="UP001606303"/>
    </source>
</evidence>
<feature type="transmembrane region" description="Helical" evidence="1">
    <location>
        <begin position="99"/>
        <end position="117"/>
    </location>
</feature>
<dbReference type="Pfam" id="PF02518">
    <property type="entry name" value="HATPase_c"/>
    <property type="match status" value="1"/>
</dbReference>
<evidence type="ECO:0000259" key="3">
    <source>
        <dbReference type="Pfam" id="PF06580"/>
    </source>
</evidence>
<dbReference type="InterPro" id="IPR010559">
    <property type="entry name" value="Sig_transdc_His_kin_internal"/>
</dbReference>
<dbReference type="Gene3D" id="3.30.565.10">
    <property type="entry name" value="Histidine kinase-like ATPase, C-terminal domain"/>
    <property type="match status" value="1"/>
</dbReference>
<name>A0ABW7H1N1_9BURK</name>
<gene>
    <name evidence="4" type="ORF">ACG01O_16085</name>
</gene>
<feature type="domain" description="Signal transduction histidine kinase internal region" evidence="3">
    <location>
        <begin position="174"/>
        <end position="249"/>
    </location>
</feature>
<dbReference type="InterPro" id="IPR003594">
    <property type="entry name" value="HATPase_dom"/>
</dbReference>
<dbReference type="PANTHER" id="PTHR34220:SF9">
    <property type="entry name" value="SIGNAL TRANSDUCTION HISTIDINE KINASE INTERNAL REGION DOMAIN-CONTAINING PROTEIN"/>
    <property type="match status" value="1"/>
</dbReference>
<dbReference type="InterPro" id="IPR050640">
    <property type="entry name" value="Bact_2-comp_sensor_kinase"/>
</dbReference>
<feature type="transmembrane region" description="Helical" evidence="1">
    <location>
        <begin position="129"/>
        <end position="149"/>
    </location>
</feature>
<evidence type="ECO:0000259" key="2">
    <source>
        <dbReference type="Pfam" id="PF02518"/>
    </source>
</evidence>
<accession>A0ABW7H1N1</accession>
<dbReference type="Proteomes" id="UP001606303">
    <property type="component" value="Unassembled WGS sequence"/>
</dbReference>
<feature type="domain" description="Histidine kinase/HSP90-like ATPase" evidence="2">
    <location>
        <begin position="268"/>
        <end position="330"/>
    </location>
</feature>
<proteinExistence type="predicted"/>
<feature type="transmembrane region" description="Helical" evidence="1">
    <location>
        <begin position="67"/>
        <end position="87"/>
    </location>
</feature>
<keyword evidence="1" id="KW-0472">Membrane</keyword>
<organism evidence="4 5">
    <name type="scientific">Pelomonas baiyunensis</name>
    <dbReference type="NCBI Taxonomy" id="3299026"/>
    <lineage>
        <taxon>Bacteria</taxon>
        <taxon>Pseudomonadati</taxon>
        <taxon>Pseudomonadota</taxon>
        <taxon>Betaproteobacteria</taxon>
        <taxon>Burkholderiales</taxon>
        <taxon>Sphaerotilaceae</taxon>
        <taxon>Roseateles</taxon>
    </lineage>
</organism>
<dbReference type="PANTHER" id="PTHR34220">
    <property type="entry name" value="SENSOR HISTIDINE KINASE YPDA"/>
    <property type="match status" value="1"/>
</dbReference>
<keyword evidence="4" id="KW-0808">Transferase</keyword>
<evidence type="ECO:0000313" key="4">
    <source>
        <dbReference type="EMBL" id="MFG6468147.1"/>
    </source>
</evidence>